<evidence type="ECO:0000313" key="11">
    <source>
        <dbReference type="EMBL" id="KAH9323578.1"/>
    </source>
</evidence>
<dbReference type="Gene3D" id="1.25.40.20">
    <property type="entry name" value="Ankyrin repeat-containing domain"/>
    <property type="match status" value="2"/>
</dbReference>
<feature type="compositionally biased region" description="Low complexity" evidence="8">
    <location>
        <begin position="526"/>
        <end position="542"/>
    </location>
</feature>
<feature type="transmembrane region" description="Helical" evidence="9">
    <location>
        <begin position="368"/>
        <end position="391"/>
    </location>
</feature>
<evidence type="ECO:0000256" key="6">
    <source>
        <dbReference type="ARBA" id="ARBA00023136"/>
    </source>
</evidence>
<evidence type="ECO:0000256" key="2">
    <source>
        <dbReference type="ARBA" id="ARBA00022692"/>
    </source>
</evidence>
<feature type="domain" description="PGG" evidence="10">
    <location>
        <begin position="323"/>
        <end position="430"/>
    </location>
</feature>
<dbReference type="GO" id="GO:0005886">
    <property type="term" value="C:plasma membrane"/>
    <property type="evidence" value="ECO:0007669"/>
    <property type="project" value="TreeGrafter"/>
</dbReference>
<evidence type="ECO:0000256" key="4">
    <source>
        <dbReference type="ARBA" id="ARBA00022989"/>
    </source>
</evidence>
<dbReference type="PROSITE" id="PS50088">
    <property type="entry name" value="ANK_REPEAT"/>
    <property type="match status" value="3"/>
</dbReference>
<dbReference type="AlphaFoldDB" id="A0AA38GKY0"/>
<feature type="repeat" description="ANK" evidence="7">
    <location>
        <begin position="103"/>
        <end position="135"/>
    </location>
</feature>
<evidence type="ECO:0000256" key="9">
    <source>
        <dbReference type="SAM" id="Phobius"/>
    </source>
</evidence>
<name>A0AA38GKY0_TAXCH</name>
<evidence type="ECO:0000256" key="5">
    <source>
        <dbReference type="ARBA" id="ARBA00023043"/>
    </source>
</evidence>
<gene>
    <name evidence="11" type="ORF">KI387_018217</name>
</gene>
<dbReference type="PANTHER" id="PTHR24186">
    <property type="entry name" value="PROTEIN PHOSPHATASE 1 REGULATORY SUBUNIT"/>
    <property type="match status" value="1"/>
</dbReference>
<dbReference type="InterPro" id="IPR002110">
    <property type="entry name" value="Ankyrin_rpt"/>
</dbReference>
<evidence type="ECO:0000259" key="10">
    <source>
        <dbReference type="Pfam" id="PF13962"/>
    </source>
</evidence>
<evidence type="ECO:0000256" key="1">
    <source>
        <dbReference type="ARBA" id="ARBA00004141"/>
    </source>
</evidence>
<feature type="repeat" description="ANK" evidence="7">
    <location>
        <begin position="137"/>
        <end position="158"/>
    </location>
</feature>
<dbReference type="SMART" id="SM00248">
    <property type="entry name" value="ANK"/>
    <property type="match status" value="7"/>
</dbReference>
<dbReference type="SUPFAM" id="SSF48403">
    <property type="entry name" value="Ankyrin repeat"/>
    <property type="match status" value="1"/>
</dbReference>
<sequence>MESALHEAAREGRADVVRVLLKEDVRVAYKVNLDYETALFVACTEGHLHVVNQLLPIDSLIVIDFDRPDERTSLHAAAERGHADVVKAVIKARGGLVKKADRQGATALHSAVSHGHLEVTREILSADPELSLVLDGSGRSPLHIAALKGRLRIVHELLTARPDSAYVLTSGSQTFLHYAVETNQIEVVKHVVDVFNTSHLITKQDDNGDTVLHVATRNQLTQMVRWLVSCTSVNVNAVNNQGVTALDILEKDATHSGAMIIAAALKEAQAQRGYELPKLADHSSKTDRKRGMNSITQLAQAQLFETGYQVNDMAKDLRNLHKEGIKNAGNTVTVVAVLIATVAFSAMFTVPGGLNNDKGTAAMANTVAFKVFVITDTVALFSSLMIVLILVTVVPFHRKVVLKFVFLINKILWVAVGCTASAFLAAGYVVVAPETMWVAVSMCVVGGASMAFILSSLTWLVTKHQMKKARLRKSKKRTRLSGKAMGRSFSVSRSRSKPLTIITKGGSGGDEDEMSMKSNHRRSRSSSDSDFESSGPDGYHPV</sequence>
<dbReference type="Pfam" id="PF00023">
    <property type="entry name" value="Ank"/>
    <property type="match status" value="1"/>
</dbReference>
<protein>
    <recommendedName>
        <fullName evidence="10">PGG domain-containing protein</fullName>
    </recommendedName>
</protein>
<accession>A0AA38GKY0</accession>
<organism evidence="11 12">
    <name type="scientific">Taxus chinensis</name>
    <name type="common">Chinese yew</name>
    <name type="synonym">Taxus wallichiana var. chinensis</name>
    <dbReference type="NCBI Taxonomy" id="29808"/>
    <lineage>
        <taxon>Eukaryota</taxon>
        <taxon>Viridiplantae</taxon>
        <taxon>Streptophyta</taxon>
        <taxon>Embryophyta</taxon>
        <taxon>Tracheophyta</taxon>
        <taxon>Spermatophyta</taxon>
        <taxon>Pinopsida</taxon>
        <taxon>Pinidae</taxon>
        <taxon>Conifers II</taxon>
        <taxon>Cupressales</taxon>
        <taxon>Taxaceae</taxon>
        <taxon>Taxus</taxon>
    </lineage>
</organism>
<keyword evidence="12" id="KW-1185">Reference proteome</keyword>
<feature type="transmembrane region" description="Helical" evidence="9">
    <location>
        <begin position="328"/>
        <end position="348"/>
    </location>
</feature>
<dbReference type="OMA" id="VTHKIMW"/>
<dbReference type="InterPro" id="IPR036770">
    <property type="entry name" value="Ankyrin_rpt-contain_sf"/>
</dbReference>
<feature type="repeat" description="ANK" evidence="7">
    <location>
        <begin position="1"/>
        <end position="32"/>
    </location>
</feature>
<evidence type="ECO:0000256" key="3">
    <source>
        <dbReference type="ARBA" id="ARBA00022737"/>
    </source>
</evidence>
<dbReference type="Pfam" id="PF12796">
    <property type="entry name" value="Ank_2"/>
    <property type="match status" value="3"/>
</dbReference>
<dbReference type="PROSITE" id="PS50297">
    <property type="entry name" value="ANK_REP_REGION"/>
    <property type="match status" value="3"/>
</dbReference>
<reference evidence="11 12" key="1">
    <citation type="journal article" date="2021" name="Nat. Plants">
        <title>The Taxus genome provides insights into paclitaxel biosynthesis.</title>
        <authorList>
            <person name="Xiong X."/>
            <person name="Gou J."/>
            <person name="Liao Q."/>
            <person name="Li Y."/>
            <person name="Zhou Q."/>
            <person name="Bi G."/>
            <person name="Li C."/>
            <person name="Du R."/>
            <person name="Wang X."/>
            <person name="Sun T."/>
            <person name="Guo L."/>
            <person name="Liang H."/>
            <person name="Lu P."/>
            <person name="Wu Y."/>
            <person name="Zhang Z."/>
            <person name="Ro D.K."/>
            <person name="Shang Y."/>
            <person name="Huang S."/>
            <person name="Yan J."/>
        </authorList>
    </citation>
    <scope>NUCLEOTIDE SEQUENCE [LARGE SCALE GENOMIC DNA]</scope>
    <source>
        <strain evidence="11">Ta-2019</strain>
    </source>
</reference>
<keyword evidence="4 9" id="KW-1133">Transmembrane helix</keyword>
<keyword evidence="3" id="KW-0677">Repeat</keyword>
<feature type="transmembrane region" description="Helical" evidence="9">
    <location>
        <begin position="437"/>
        <end position="462"/>
    </location>
</feature>
<feature type="region of interest" description="Disordered" evidence="8">
    <location>
        <begin position="472"/>
        <end position="542"/>
    </location>
</feature>
<proteinExistence type="predicted"/>
<dbReference type="InterPro" id="IPR026961">
    <property type="entry name" value="PGG_dom"/>
</dbReference>
<dbReference type="Proteomes" id="UP000824469">
    <property type="component" value="Unassembled WGS sequence"/>
</dbReference>
<keyword evidence="2 9" id="KW-0812">Transmembrane</keyword>
<dbReference type="EMBL" id="JAHRHJ020000003">
    <property type="protein sequence ID" value="KAH9323578.1"/>
    <property type="molecule type" value="Genomic_DNA"/>
</dbReference>
<keyword evidence="5 7" id="KW-0040">ANK repeat</keyword>
<evidence type="ECO:0000256" key="7">
    <source>
        <dbReference type="PROSITE-ProRule" id="PRU00023"/>
    </source>
</evidence>
<keyword evidence="6 9" id="KW-0472">Membrane</keyword>
<evidence type="ECO:0000256" key="8">
    <source>
        <dbReference type="SAM" id="MobiDB-lite"/>
    </source>
</evidence>
<evidence type="ECO:0000313" key="12">
    <source>
        <dbReference type="Proteomes" id="UP000824469"/>
    </source>
</evidence>
<dbReference type="Pfam" id="PF13962">
    <property type="entry name" value="PGG"/>
    <property type="match status" value="1"/>
</dbReference>
<feature type="transmembrane region" description="Helical" evidence="9">
    <location>
        <begin position="411"/>
        <end position="431"/>
    </location>
</feature>
<comment type="subcellular location">
    <subcellularLocation>
        <location evidence="1">Membrane</location>
        <topology evidence="1">Multi-pass membrane protein</topology>
    </subcellularLocation>
</comment>
<comment type="caution">
    <text evidence="11">The sequence shown here is derived from an EMBL/GenBank/DDBJ whole genome shotgun (WGS) entry which is preliminary data.</text>
</comment>
<dbReference type="PANTHER" id="PTHR24186:SF38">
    <property type="entry name" value="ANKYRIN REPEAT FAMILY PROTEIN"/>
    <property type="match status" value="1"/>
</dbReference>